<dbReference type="Proteomes" id="UP000245887">
    <property type="component" value="Unassembled WGS sequence"/>
</dbReference>
<reference evidence="2 4" key="1">
    <citation type="submission" date="2017-07" db="EMBL/GenBank/DDBJ databases">
        <title>Tamlnaduibacter salinus (Mi-7) genome sequencing.</title>
        <authorList>
            <person name="Verma A."/>
            <person name="Krishnamurthi S."/>
        </authorList>
    </citation>
    <scope>NUCLEOTIDE SEQUENCE [LARGE SCALE GENOMIC DNA]</scope>
    <source>
        <strain evidence="2 4">Mi-7</strain>
    </source>
</reference>
<proteinExistence type="predicted"/>
<dbReference type="EMBL" id="QEKQ01000004">
    <property type="protein sequence ID" value="PVY76957.1"/>
    <property type="molecule type" value="Genomic_DNA"/>
</dbReference>
<dbReference type="OrthoDB" id="6199386at2"/>
<evidence type="ECO:0000313" key="4">
    <source>
        <dbReference type="Proteomes" id="UP000218332"/>
    </source>
</evidence>
<feature type="domain" description="DUF6316" evidence="1">
    <location>
        <begin position="4"/>
        <end position="55"/>
    </location>
</feature>
<sequence length="70" mass="8101">MDVRQGESEKNWFRSDRFSCVNGEWFFETREGAIEGPFGSQREAENALLLYLRHVEDDLVSRQMAADSGE</sequence>
<evidence type="ECO:0000313" key="2">
    <source>
        <dbReference type="EMBL" id="PAV25442.1"/>
    </source>
</evidence>
<organism evidence="2 4">
    <name type="scientific">Tamilnaduibacter salinus</name>
    <dbReference type="NCBI Taxonomy" id="1484056"/>
    <lineage>
        <taxon>Bacteria</taxon>
        <taxon>Pseudomonadati</taxon>
        <taxon>Pseudomonadota</taxon>
        <taxon>Gammaproteobacteria</taxon>
        <taxon>Pseudomonadales</taxon>
        <taxon>Marinobacteraceae</taxon>
        <taxon>Tamilnaduibacter</taxon>
    </lineage>
</organism>
<dbReference type="RefSeq" id="WP_095611512.1">
    <property type="nucleotide sequence ID" value="NZ_NMPM01000062.1"/>
</dbReference>
<evidence type="ECO:0000313" key="3">
    <source>
        <dbReference type="EMBL" id="PVY76957.1"/>
    </source>
</evidence>
<evidence type="ECO:0000313" key="5">
    <source>
        <dbReference type="Proteomes" id="UP000245887"/>
    </source>
</evidence>
<evidence type="ECO:0000259" key="1">
    <source>
        <dbReference type="Pfam" id="PF19837"/>
    </source>
</evidence>
<comment type="caution">
    <text evidence="2">The sequence shown here is derived from an EMBL/GenBank/DDBJ whole genome shotgun (WGS) entry which is preliminary data.</text>
</comment>
<keyword evidence="4" id="KW-1185">Reference proteome</keyword>
<dbReference type="Pfam" id="PF19837">
    <property type="entry name" value="DUF6316"/>
    <property type="match status" value="1"/>
</dbReference>
<accession>A0A2A2I1G3</accession>
<protein>
    <recommendedName>
        <fullName evidence="1">DUF6316 domain-containing protein</fullName>
    </recommendedName>
</protein>
<name>A0A2A2I1G3_9GAMM</name>
<reference evidence="3 5" key="2">
    <citation type="submission" date="2018-04" db="EMBL/GenBank/DDBJ databases">
        <title>Genomic Encyclopedia of Type Strains, Phase IV (KMG-IV): sequencing the most valuable type-strain genomes for metagenomic binning, comparative biology and taxonomic classification.</title>
        <authorList>
            <person name="Goeker M."/>
        </authorList>
    </citation>
    <scope>NUCLEOTIDE SEQUENCE [LARGE SCALE GENOMIC DNA]</scope>
    <source>
        <strain evidence="3 5">DSM 28688</strain>
    </source>
</reference>
<dbReference type="InterPro" id="IPR045630">
    <property type="entry name" value="DUF6316"/>
</dbReference>
<dbReference type="Proteomes" id="UP000218332">
    <property type="component" value="Unassembled WGS sequence"/>
</dbReference>
<dbReference type="AlphaFoldDB" id="A0A2A2I1G3"/>
<dbReference type="EMBL" id="NMPM01000062">
    <property type="protein sequence ID" value="PAV25442.1"/>
    <property type="molecule type" value="Genomic_DNA"/>
</dbReference>
<gene>
    <name evidence="3" type="ORF">C8D92_104189</name>
    <name evidence="2" type="ORF">CF392_11045</name>
</gene>